<feature type="signal peptide" evidence="3">
    <location>
        <begin position="1"/>
        <end position="19"/>
    </location>
</feature>
<accession>A0A0L8V793</accession>
<evidence type="ECO:0000313" key="4">
    <source>
        <dbReference type="EMBL" id="KOH44311.1"/>
    </source>
</evidence>
<dbReference type="SMART" id="SM00028">
    <property type="entry name" value="TPR"/>
    <property type="match status" value="2"/>
</dbReference>
<feature type="chain" id="PRO_5005591443" description="SH3b domain-containing protein" evidence="3">
    <location>
        <begin position="20"/>
        <end position="249"/>
    </location>
</feature>
<dbReference type="OrthoDB" id="9776208at2"/>
<proteinExistence type="predicted"/>
<dbReference type="PROSITE" id="PS50005">
    <property type="entry name" value="TPR"/>
    <property type="match status" value="1"/>
</dbReference>
<dbReference type="InterPro" id="IPR011990">
    <property type="entry name" value="TPR-like_helical_dom_sf"/>
</dbReference>
<feature type="transmembrane region" description="Helical" evidence="2">
    <location>
        <begin position="128"/>
        <end position="149"/>
    </location>
</feature>
<sequence length="249" mass="28277">MKTSFQILFILLLSLSAPAQDALLEKANEHYANQQYEEAITAYQEVLNSNRESAEVYYNLGNAYYKNGQITPAIINYERAKLLAPNDEDIEFNLELANQHVIDAIEPLPQVFFVRWWNNLANKYPADGWAKISVISFILFLVLAGLFFFTRTTAVKRLSFWVGILIVAISIFSFNFAARQKKQMISHNFAIIVQPSVTVKSSPAESGTDLFLIHEGLKVEIKDSLGSWRQIRLADGNQGWLPENSLEKI</sequence>
<evidence type="ECO:0000313" key="5">
    <source>
        <dbReference type="Proteomes" id="UP000036958"/>
    </source>
</evidence>
<name>A0A0L8V793_9BACT</name>
<feature type="repeat" description="TPR" evidence="1">
    <location>
        <begin position="54"/>
        <end position="87"/>
    </location>
</feature>
<keyword evidence="2" id="KW-1133">Transmembrane helix</keyword>
<dbReference type="SUPFAM" id="SSF48452">
    <property type="entry name" value="TPR-like"/>
    <property type="match status" value="1"/>
</dbReference>
<evidence type="ECO:0008006" key="6">
    <source>
        <dbReference type="Google" id="ProtNLM"/>
    </source>
</evidence>
<organism evidence="4 5">
    <name type="scientific">Sunxiuqinia dokdonensis</name>
    <dbReference type="NCBI Taxonomy" id="1409788"/>
    <lineage>
        <taxon>Bacteria</taxon>
        <taxon>Pseudomonadati</taxon>
        <taxon>Bacteroidota</taxon>
        <taxon>Bacteroidia</taxon>
        <taxon>Marinilabiliales</taxon>
        <taxon>Prolixibacteraceae</taxon>
        <taxon>Sunxiuqinia</taxon>
    </lineage>
</organism>
<keyword evidence="1" id="KW-0802">TPR repeat</keyword>
<reference evidence="5" key="1">
    <citation type="submission" date="2015-07" db="EMBL/GenBank/DDBJ databases">
        <title>Genome sequencing of Sunxiuqinia dokdonensis strain SK.</title>
        <authorList>
            <person name="Ahn S."/>
            <person name="Kim B.-C."/>
        </authorList>
    </citation>
    <scope>NUCLEOTIDE SEQUENCE [LARGE SCALE GENOMIC DNA]</scope>
    <source>
        <strain evidence="5">SK</strain>
    </source>
</reference>
<keyword evidence="2" id="KW-0812">Transmembrane</keyword>
<evidence type="ECO:0000256" key="1">
    <source>
        <dbReference type="PROSITE-ProRule" id="PRU00339"/>
    </source>
</evidence>
<dbReference type="InterPro" id="IPR019734">
    <property type="entry name" value="TPR_rpt"/>
</dbReference>
<comment type="caution">
    <text evidence="4">The sequence shown here is derived from an EMBL/GenBank/DDBJ whole genome shotgun (WGS) entry which is preliminary data.</text>
</comment>
<feature type="transmembrane region" description="Helical" evidence="2">
    <location>
        <begin position="158"/>
        <end position="178"/>
    </location>
</feature>
<keyword evidence="5" id="KW-1185">Reference proteome</keyword>
<dbReference type="PROSITE" id="PS50293">
    <property type="entry name" value="TPR_REGION"/>
    <property type="match status" value="1"/>
</dbReference>
<dbReference type="Gene3D" id="1.25.40.10">
    <property type="entry name" value="Tetratricopeptide repeat domain"/>
    <property type="match status" value="1"/>
</dbReference>
<dbReference type="Gene3D" id="2.30.30.40">
    <property type="entry name" value="SH3 Domains"/>
    <property type="match status" value="1"/>
</dbReference>
<protein>
    <recommendedName>
        <fullName evidence="6">SH3b domain-containing protein</fullName>
    </recommendedName>
</protein>
<evidence type="ECO:0000256" key="3">
    <source>
        <dbReference type="SAM" id="SignalP"/>
    </source>
</evidence>
<dbReference type="STRING" id="1409788.NC99_28580"/>
<dbReference type="RefSeq" id="WP_053184433.1">
    <property type="nucleotide sequence ID" value="NZ_LGIA01000165.1"/>
</dbReference>
<keyword evidence="2" id="KW-0472">Membrane</keyword>
<gene>
    <name evidence="4" type="ORF">NC99_28580</name>
</gene>
<evidence type="ECO:0000256" key="2">
    <source>
        <dbReference type="SAM" id="Phobius"/>
    </source>
</evidence>
<dbReference type="Pfam" id="PF13414">
    <property type="entry name" value="TPR_11"/>
    <property type="match status" value="1"/>
</dbReference>
<dbReference type="AlphaFoldDB" id="A0A0L8V793"/>
<dbReference type="Proteomes" id="UP000036958">
    <property type="component" value="Unassembled WGS sequence"/>
</dbReference>
<keyword evidence="3" id="KW-0732">Signal</keyword>
<dbReference type="EMBL" id="LGIA01000165">
    <property type="protein sequence ID" value="KOH44311.1"/>
    <property type="molecule type" value="Genomic_DNA"/>
</dbReference>